<feature type="repeat" description="TPR" evidence="6">
    <location>
        <begin position="9"/>
        <end position="42"/>
    </location>
</feature>
<dbReference type="PhylomeDB" id="A0A0G4G514"/>
<keyword evidence="3" id="KW-0808">Transferase</keyword>
<dbReference type="OMA" id="WAGVEHD"/>
<dbReference type="PANTHER" id="PTHR46803:SF2">
    <property type="entry name" value="E3 UBIQUITIN-PROTEIN LIGASE CHIP"/>
    <property type="match status" value="1"/>
</dbReference>
<gene>
    <name evidence="8" type="ORF">Vbra_21961</name>
</gene>
<evidence type="ECO:0000256" key="4">
    <source>
        <dbReference type="ARBA" id="ARBA00022737"/>
    </source>
</evidence>
<dbReference type="SUPFAM" id="SSF57850">
    <property type="entry name" value="RING/U-box"/>
    <property type="match status" value="1"/>
</dbReference>
<proteinExistence type="predicted"/>
<dbReference type="Proteomes" id="UP000041254">
    <property type="component" value="Unassembled WGS sequence"/>
</dbReference>
<dbReference type="EMBL" id="CDMY01000567">
    <property type="protein sequence ID" value="CEM23410.1"/>
    <property type="molecule type" value="Genomic_DNA"/>
</dbReference>
<organism evidence="8 9">
    <name type="scientific">Vitrella brassicaformis (strain CCMP3155)</name>
    <dbReference type="NCBI Taxonomy" id="1169540"/>
    <lineage>
        <taxon>Eukaryota</taxon>
        <taxon>Sar</taxon>
        <taxon>Alveolata</taxon>
        <taxon>Colpodellida</taxon>
        <taxon>Vitrellaceae</taxon>
        <taxon>Vitrella</taxon>
    </lineage>
</organism>
<dbReference type="OrthoDB" id="273087at2759"/>
<dbReference type="GO" id="GO:0006515">
    <property type="term" value="P:protein quality control for misfolded or incompletely synthesized proteins"/>
    <property type="evidence" value="ECO:0007669"/>
    <property type="project" value="TreeGrafter"/>
</dbReference>
<dbReference type="SUPFAM" id="SSF48452">
    <property type="entry name" value="TPR-like"/>
    <property type="match status" value="1"/>
</dbReference>
<dbReference type="GO" id="GO:0000209">
    <property type="term" value="P:protein polyubiquitination"/>
    <property type="evidence" value="ECO:0007669"/>
    <property type="project" value="TreeGrafter"/>
</dbReference>
<evidence type="ECO:0000313" key="8">
    <source>
        <dbReference type="EMBL" id="CEM23410.1"/>
    </source>
</evidence>
<dbReference type="GO" id="GO:0043161">
    <property type="term" value="P:proteasome-mediated ubiquitin-dependent protein catabolic process"/>
    <property type="evidence" value="ECO:0007669"/>
    <property type="project" value="TreeGrafter"/>
</dbReference>
<dbReference type="EC" id="2.3.2.27" evidence="2"/>
<evidence type="ECO:0000259" key="7">
    <source>
        <dbReference type="PROSITE" id="PS51698"/>
    </source>
</evidence>
<accession>A0A0G4G514</accession>
<dbReference type="InterPro" id="IPR011990">
    <property type="entry name" value="TPR-like_helical_dom_sf"/>
</dbReference>
<dbReference type="Pfam" id="PF04564">
    <property type="entry name" value="U-box"/>
    <property type="match status" value="1"/>
</dbReference>
<dbReference type="PROSITE" id="PS50005">
    <property type="entry name" value="TPR"/>
    <property type="match status" value="1"/>
</dbReference>
<dbReference type="GO" id="GO:0061630">
    <property type="term" value="F:ubiquitin protein ligase activity"/>
    <property type="evidence" value="ECO:0007669"/>
    <property type="project" value="UniProtKB-EC"/>
</dbReference>
<feature type="domain" description="U-box" evidence="7">
    <location>
        <begin position="189"/>
        <end position="263"/>
    </location>
</feature>
<dbReference type="InParanoid" id="A0A0G4G514"/>
<dbReference type="GO" id="GO:0045862">
    <property type="term" value="P:positive regulation of proteolysis"/>
    <property type="evidence" value="ECO:0007669"/>
    <property type="project" value="TreeGrafter"/>
</dbReference>
<dbReference type="InterPro" id="IPR019734">
    <property type="entry name" value="TPR_rpt"/>
</dbReference>
<dbReference type="GO" id="GO:0005737">
    <property type="term" value="C:cytoplasm"/>
    <property type="evidence" value="ECO:0007669"/>
    <property type="project" value="TreeGrafter"/>
</dbReference>
<dbReference type="InterPro" id="IPR003613">
    <property type="entry name" value="Ubox_domain"/>
</dbReference>
<comment type="catalytic activity">
    <reaction evidence="1">
        <text>S-ubiquitinyl-[E2 ubiquitin-conjugating enzyme]-L-cysteine + [acceptor protein]-L-lysine = [E2 ubiquitin-conjugating enzyme]-L-cysteine + N(6)-ubiquitinyl-[acceptor protein]-L-lysine.</text>
        <dbReference type="EC" id="2.3.2.27"/>
    </reaction>
</comment>
<evidence type="ECO:0000256" key="5">
    <source>
        <dbReference type="ARBA" id="ARBA00022786"/>
    </source>
</evidence>
<dbReference type="AlphaFoldDB" id="A0A0G4G514"/>
<evidence type="ECO:0000256" key="1">
    <source>
        <dbReference type="ARBA" id="ARBA00000900"/>
    </source>
</evidence>
<keyword evidence="6" id="KW-0802">TPR repeat</keyword>
<dbReference type="Gene3D" id="1.25.40.10">
    <property type="entry name" value="Tetratricopeptide repeat domain"/>
    <property type="match status" value="1"/>
</dbReference>
<dbReference type="SMART" id="SM00504">
    <property type="entry name" value="Ubox"/>
    <property type="match status" value="1"/>
</dbReference>
<sequence length="266" mass="31388">MAMKGRDEAERFRVLGNEAYKDGRLEDAINFYTRAITLDADDVRPWTNRALCWLQKGDWEQVIADSRQALNADEESVKGHYLLGRGLVEMGDDEEGLRKLVKAKTLSSCKKERPYEMEIHKALYRAKKHIWLREDKEREKNTAEARQSIFAMISRLEELSQVSKEEADHRRKQMDSLFNWVEEKRKRADIPDYLHCRITMDFMEDPVVTKQGITYEREQLLAHFRQNGDYDPYTRERTNAKDLVPNLAVKRATEHFLDNNPWAFDC</sequence>
<dbReference type="GO" id="GO:0051087">
    <property type="term" value="F:protein-folding chaperone binding"/>
    <property type="evidence" value="ECO:0007669"/>
    <property type="project" value="TreeGrafter"/>
</dbReference>
<evidence type="ECO:0000256" key="3">
    <source>
        <dbReference type="ARBA" id="ARBA00022679"/>
    </source>
</evidence>
<dbReference type="PANTHER" id="PTHR46803">
    <property type="entry name" value="E3 UBIQUITIN-PROTEIN LIGASE CHIP"/>
    <property type="match status" value="1"/>
</dbReference>
<protein>
    <recommendedName>
        <fullName evidence="2">RING-type E3 ubiquitin transferase</fullName>
        <ecNumber evidence="2">2.3.2.27</ecNumber>
    </recommendedName>
</protein>
<dbReference type="PROSITE" id="PS51698">
    <property type="entry name" value="U_BOX"/>
    <property type="match status" value="1"/>
</dbReference>
<keyword evidence="5" id="KW-0833">Ubl conjugation pathway</keyword>
<dbReference type="SMART" id="SM00028">
    <property type="entry name" value="TPR"/>
    <property type="match status" value="2"/>
</dbReference>
<dbReference type="Gene3D" id="3.30.40.10">
    <property type="entry name" value="Zinc/RING finger domain, C3HC4 (zinc finger)"/>
    <property type="match status" value="1"/>
</dbReference>
<evidence type="ECO:0000313" key="9">
    <source>
        <dbReference type="Proteomes" id="UP000041254"/>
    </source>
</evidence>
<keyword evidence="9" id="KW-1185">Reference proteome</keyword>
<evidence type="ECO:0000256" key="6">
    <source>
        <dbReference type="PROSITE-ProRule" id="PRU00339"/>
    </source>
</evidence>
<dbReference type="VEuPathDB" id="CryptoDB:Vbra_21961"/>
<dbReference type="GO" id="GO:0071218">
    <property type="term" value="P:cellular response to misfolded protein"/>
    <property type="evidence" value="ECO:0007669"/>
    <property type="project" value="TreeGrafter"/>
</dbReference>
<keyword evidence="4" id="KW-0677">Repeat</keyword>
<reference evidence="8 9" key="1">
    <citation type="submission" date="2014-11" db="EMBL/GenBank/DDBJ databases">
        <authorList>
            <person name="Zhu J."/>
            <person name="Qi W."/>
            <person name="Song R."/>
        </authorList>
    </citation>
    <scope>NUCLEOTIDE SEQUENCE [LARGE SCALE GENOMIC DNA]</scope>
</reference>
<name>A0A0G4G514_VITBC</name>
<evidence type="ECO:0000256" key="2">
    <source>
        <dbReference type="ARBA" id="ARBA00012483"/>
    </source>
</evidence>
<dbReference type="STRING" id="1169540.A0A0G4G514"/>
<dbReference type="InterPro" id="IPR013083">
    <property type="entry name" value="Znf_RING/FYVE/PHD"/>
</dbReference>